<dbReference type="RefSeq" id="WP_229517546.1">
    <property type="nucleotide sequence ID" value="NZ_AP024958.1"/>
</dbReference>
<gene>
    <name evidence="1" type="ORF">PTKU64_81230</name>
</gene>
<protein>
    <submittedName>
        <fullName evidence="1">Uncharacterized protein</fullName>
    </submittedName>
</protein>
<proteinExistence type="predicted"/>
<reference evidence="1 2" key="1">
    <citation type="journal article" date="2022" name="Front. Microbiol.">
        <title>Identification and characterization of a novel class of self-sufficient cytochrome P450 hydroxylase involved in cyclohexanecarboxylate degradation in Paraburkholderia terrae strain KU-64.</title>
        <authorList>
            <person name="Yamamoto T."/>
            <person name="Hasegawa Y."/>
            <person name="Iwaki H."/>
        </authorList>
    </citation>
    <scope>NUCLEOTIDE SEQUENCE [LARGE SCALE GENOMIC DNA]</scope>
    <source>
        <strain evidence="1 2">KU-64</strain>
    </source>
</reference>
<sequence>MPFNDNFWVSHEVSFTHAIDVRRRCQMAAGVTYSSEHALAAVRGDWCFLSSEYYFAMLIV</sequence>
<accession>A0ABM7TZC3</accession>
<evidence type="ECO:0000313" key="1">
    <source>
        <dbReference type="EMBL" id="BCZ84448.1"/>
    </source>
</evidence>
<evidence type="ECO:0000313" key="2">
    <source>
        <dbReference type="Proteomes" id="UP001319874"/>
    </source>
</evidence>
<organism evidence="1 2">
    <name type="scientific">Paraburkholderia terrae</name>
    <dbReference type="NCBI Taxonomy" id="311230"/>
    <lineage>
        <taxon>Bacteria</taxon>
        <taxon>Pseudomonadati</taxon>
        <taxon>Pseudomonadota</taxon>
        <taxon>Betaproteobacteria</taxon>
        <taxon>Burkholderiales</taxon>
        <taxon>Burkholderiaceae</taxon>
        <taxon>Paraburkholderia</taxon>
    </lineage>
</organism>
<dbReference type="EMBL" id="AP024958">
    <property type="protein sequence ID" value="BCZ84448.1"/>
    <property type="molecule type" value="Genomic_DNA"/>
</dbReference>
<name>A0ABM7TZC3_9BURK</name>
<keyword evidence="2" id="KW-1185">Reference proteome</keyword>
<dbReference type="Proteomes" id="UP001319874">
    <property type="component" value="Chromosome 4"/>
</dbReference>